<feature type="domain" description="RNase H type-1" evidence="1">
    <location>
        <begin position="3"/>
        <end position="111"/>
    </location>
</feature>
<evidence type="ECO:0000313" key="2">
    <source>
        <dbReference type="EMBL" id="KAL3500162.1"/>
    </source>
</evidence>
<name>A0ABD2Y2V4_9GENT</name>
<dbReference type="Pfam" id="PF13456">
    <property type="entry name" value="RVT_3"/>
    <property type="match status" value="1"/>
</dbReference>
<proteinExistence type="predicted"/>
<organism evidence="2 3">
    <name type="scientific">Cinchona calisaya</name>
    <dbReference type="NCBI Taxonomy" id="153742"/>
    <lineage>
        <taxon>Eukaryota</taxon>
        <taxon>Viridiplantae</taxon>
        <taxon>Streptophyta</taxon>
        <taxon>Embryophyta</taxon>
        <taxon>Tracheophyta</taxon>
        <taxon>Spermatophyta</taxon>
        <taxon>Magnoliopsida</taxon>
        <taxon>eudicotyledons</taxon>
        <taxon>Gunneridae</taxon>
        <taxon>Pentapetalae</taxon>
        <taxon>asterids</taxon>
        <taxon>lamiids</taxon>
        <taxon>Gentianales</taxon>
        <taxon>Rubiaceae</taxon>
        <taxon>Cinchonoideae</taxon>
        <taxon>Cinchoneae</taxon>
        <taxon>Cinchona</taxon>
    </lineage>
</organism>
<dbReference type="PROSITE" id="PS50879">
    <property type="entry name" value="RNASE_H_1"/>
    <property type="match status" value="1"/>
</dbReference>
<reference evidence="2 3" key="1">
    <citation type="submission" date="2024-11" db="EMBL/GenBank/DDBJ databases">
        <title>A near-complete genome assembly of Cinchona calisaya.</title>
        <authorList>
            <person name="Lian D.C."/>
            <person name="Zhao X.W."/>
            <person name="Wei L."/>
        </authorList>
    </citation>
    <scope>NUCLEOTIDE SEQUENCE [LARGE SCALE GENOMIC DNA]</scope>
    <source>
        <tissue evidence="2">Nenye</tissue>
    </source>
</reference>
<comment type="caution">
    <text evidence="2">The sequence shown here is derived from an EMBL/GenBank/DDBJ whole genome shotgun (WGS) entry which is preliminary data.</text>
</comment>
<gene>
    <name evidence="2" type="ORF">ACH5RR_039255</name>
</gene>
<protein>
    <recommendedName>
        <fullName evidence="1">RNase H type-1 domain-containing protein</fullName>
    </recommendedName>
</protein>
<dbReference type="InterPro" id="IPR012337">
    <property type="entry name" value="RNaseH-like_sf"/>
</dbReference>
<dbReference type="InterPro" id="IPR002156">
    <property type="entry name" value="RNaseH_domain"/>
</dbReference>
<dbReference type="CDD" id="cd09279">
    <property type="entry name" value="RNase_HI_like"/>
    <property type="match status" value="1"/>
</dbReference>
<evidence type="ECO:0000259" key="1">
    <source>
        <dbReference type="PROSITE" id="PS50879"/>
    </source>
</evidence>
<dbReference type="InterPro" id="IPR036397">
    <property type="entry name" value="RNaseH_sf"/>
</dbReference>
<dbReference type="Proteomes" id="UP001630127">
    <property type="component" value="Unassembled WGS sequence"/>
</dbReference>
<evidence type="ECO:0000313" key="3">
    <source>
        <dbReference type="Proteomes" id="UP001630127"/>
    </source>
</evidence>
<dbReference type="SUPFAM" id="SSF53098">
    <property type="entry name" value="Ribonuclease H-like"/>
    <property type="match status" value="1"/>
</dbReference>
<accession>A0ABD2Y2V4</accession>
<dbReference type="PANTHER" id="PTHR48475:SF1">
    <property type="entry name" value="RNASE H TYPE-1 DOMAIN-CONTAINING PROTEIN"/>
    <property type="match status" value="1"/>
</dbReference>
<keyword evidence="3" id="KW-1185">Reference proteome</keyword>
<sequence>MKMFSWSKVFRLGQCTLMVPRIRGAGAGVVFITSEGDVLPYSFTLTHQCSNNVAEYQALIIGLEMEVDMKQLQLSIFGDSKLVVNQLLGKYEVKKSELWPYYNYARQLMGG</sequence>
<dbReference type="AlphaFoldDB" id="A0ABD2Y2V4"/>
<dbReference type="Gene3D" id="3.30.420.10">
    <property type="entry name" value="Ribonuclease H-like superfamily/Ribonuclease H"/>
    <property type="match status" value="1"/>
</dbReference>
<dbReference type="EMBL" id="JBJUIK010000016">
    <property type="protein sequence ID" value="KAL3500162.1"/>
    <property type="molecule type" value="Genomic_DNA"/>
</dbReference>
<dbReference type="PANTHER" id="PTHR48475">
    <property type="entry name" value="RIBONUCLEASE H"/>
    <property type="match status" value="1"/>
</dbReference>